<accession>A0AAW7X7H2</accession>
<feature type="transmembrane region" description="Helical" evidence="7">
    <location>
        <begin position="182"/>
        <end position="199"/>
    </location>
</feature>
<feature type="domain" description="Acyltransferase 3" evidence="8">
    <location>
        <begin position="6"/>
        <end position="329"/>
    </location>
</feature>
<evidence type="ECO:0000256" key="2">
    <source>
        <dbReference type="ARBA" id="ARBA00007400"/>
    </source>
</evidence>
<keyword evidence="5 7" id="KW-1133">Transmembrane helix</keyword>
<evidence type="ECO:0000256" key="6">
    <source>
        <dbReference type="ARBA" id="ARBA00023136"/>
    </source>
</evidence>
<comment type="caution">
    <text evidence="9">The sequence shown here is derived from an EMBL/GenBank/DDBJ whole genome shotgun (WGS) entry which is preliminary data.</text>
</comment>
<feature type="transmembrane region" description="Helical" evidence="7">
    <location>
        <begin position="35"/>
        <end position="58"/>
    </location>
</feature>
<feature type="transmembrane region" description="Helical" evidence="7">
    <location>
        <begin position="79"/>
        <end position="96"/>
    </location>
</feature>
<reference evidence="9" key="1">
    <citation type="submission" date="2023-07" db="EMBL/GenBank/DDBJ databases">
        <title>Genome content predicts the carbon catabolic preferences of heterotrophic bacteria.</title>
        <authorList>
            <person name="Gralka M."/>
        </authorList>
    </citation>
    <scope>NUCLEOTIDE SEQUENCE</scope>
    <source>
        <strain evidence="9">I3M17_2</strain>
    </source>
</reference>
<keyword evidence="3" id="KW-1003">Cell membrane</keyword>
<feature type="transmembrane region" description="Helical" evidence="7">
    <location>
        <begin position="211"/>
        <end position="228"/>
    </location>
</feature>
<feature type="transmembrane region" description="Helical" evidence="7">
    <location>
        <begin position="279"/>
        <end position="302"/>
    </location>
</feature>
<evidence type="ECO:0000313" key="9">
    <source>
        <dbReference type="EMBL" id="MDO6423535.1"/>
    </source>
</evidence>
<dbReference type="GO" id="GO:0009246">
    <property type="term" value="P:enterobacterial common antigen biosynthetic process"/>
    <property type="evidence" value="ECO:0007669"/>
    <property type="project" value="TreeGrafter"/>
</dbReference>
<dbReference type="AlphaFoldDB" id="A0AAW7X7H2"/>
<comment type="similarity">
    <text evidence="2">Belongs to the acyltransferase 3 family.</text>
</comment>
<keyword evidence="9" id="KW-0012">Acyltransferase</keyword>
<feature type="transmembrane region" description="Helical" evidence="7">
    <location>
        <begin position="12"/>
        <end position="29"/>
    </location>
</feature>
<dbReference type="EC" id="2.3.1.-" evidence="9"/>
<dbReference type="Proteomes" id="UP001169760">
    <property type="component" value="Unassembled WGS sequence"/>
</dbReference>
<feature type="transmembrane region" description="Helical" evidence="7">
    <location>
        <begin position="116"/>
        <end position="143"/>
    </location>
</feature>
<feature type="transmembrane region" description="Helical" evidence="7">
    <location>
        <begin position="248"/>
        <end position="267"/>
    </location>
</feature>
<keyword evidence="6 7" id="KW-0472">Membrane</keyword>
<keyword evidence="9" id="KW-0808">Transferase</keyword>
<evidence type="ECO:0000313" key="10">
    <source>
        <dbReference type="Proteomes" id="UP001169760"/>
    </source>
</evidence>
<evidence type="ECO:0000256" key="1">
    <source>
        <dbReference type="ARBA" id="ARBA00004651"/>
    </source>
</evidence>
<organism evidence="9 10">
    <name type="scientific">Saccharophagus degradans</name>
    <dbReference type="NCBI Taxonomy" id="86304"/>
    <lineage>
        <taxon>Bacteria</taxon>
        <taxon>Pseudomonadati</taxon>
        <taxon>Pseudomonadota</taxon>
        <taxon>Gammaproteobacteria</taxon>
        <taxon>Cellvibrionales</taxon>
        <taxon>Cellvibrionaceae</taxon>
        <taxon>Saccharophagus</taxon>
    </lineage>
</organism>
<dbReference type="GO" id="GO:0016413">
    <property type="term" value="F:O-acetyltransferase activity"/>
    <property type="evidence" value="ECO:0007669"/>
    <property type="project" value="TreeGrafter"/>
</dbReference>
<dbReference type="PANTHER" id="PTHR40074">
    <property type="entry name" value="O-ACETYLTRANSFERASE WECH"/>
    <property type="match status" value="1"/>
</dbReference>
<sequence>MHLNHIHSLRGIAILFVVFGHALWFQFNWSNNQPTITFLIELLSNGTILFVFVAGYLFQYLLPKYHYPKYLKAKLKNVITPYLLISIPAIVYEIFIGSPSDKFTQLEDASTPLQVLWFYAVGGGHINYALWFIPMITLFFIGAPLFALFNQYPKAYWLLIPLYVLALAVHREPFPIISPLRAFLYFLPIYITGMFAAQFREKLDPVLTKHAPAIGLVLAAIFLCQLFINEHHGIYKTEHMFDMSKGYIDWLLLQKTLLCFFLIGIYLRYPKLATKPINYLADISFTVFFIHVYFFAAVYILLGHQRFEGSLGLWFVRGCACILFCVVATWLAKKVLGKYSRPLIGS</sequence>
<evidence type="ECO:0000256" key="7">
    <source>
        <dbReference type="SAM" id="Phobius"/>
    </source>
</evidence>
<feature type="transmembrane region" description="Helical" evidence="7">
    <location>
        <begin position="314"/>
        <end position="332"/>
    </location>
</feature>
<protein>
    <submittedName>
        <fullName evidence="9">Acyltransferase</fullName>
        <ecNumber evidence="9">2.3.1.-</ecNumber>
    </submittedName>
</protein>
<proteinExistence type="inferred from homology"/>
<comment type="subcellular location">
    <subcellularLocation>
        <location evidence="1">Cell membrane</location>
        <topology evidence="1">Multi-pass membrane protein</topology>
    </subcellularLocation>
</comment>
<evidence type="ECO:0000256" key="3">
    <source>
        <dbReference type="ARBA" id="ARBA00022475"/>
    </source>
</evidence>
<dbReference type="InterPro" id="IPR002656">
    <property type="entry name" value="Acyl_transf_3_dom"/>
</dbReference>
<dbReference type="RefSeq" id="WP_303493182.1">
    <property type="nucleotide sequence ID" value="NZ_JAUOPB010000010.1"/>
</dbReference>
<dbReference type="EMBL" id="JAUOPB010000010">
    <property type="protein sequence ID" value="MDO6423535.1"/>
    <property type="molecule type" value="Genomic_DNA"/>
</dbReference>
<evidence type="ECO:0000256" key="4">
    <source>
        <dbReference type="ARBA" id="ARBA00022692"/>
    </source>
</evidence>
<dbReference type="PANTHER" id="PTHR40074:SF2">
    <property type="entry name" value="O-ACETYLTRANSFERASE WECH"/>
    <property type="match status" value="1"/>
</dbReference>
<name>A0AAW7X7H2_9GAMM</name>
<feature type="transmembrane region" description="Helical" evidence="7">
    <location>
        <begin position="155"/>
        <end position="170"/>
    </location>
</feature>
<evidence type="ECO:0000256" key="5">
    <source>
        <dbReference type="ARBA" id="ARBA00022989"/>
    </source>
</evidence>
<gene>
    <name evidence="9" type="ORF">Q4521_13725</name>
</gene>
<evidence type="ECO:0000259" key="8">
    <source>
        <dbReference type="Pfam" id="PF01757"/>
    </source>
</evidence>
<dbReference type="Pfam" id="PF01757">
    <property type="entry name" value="Acyl_transf_3"/>
    <property type="match status" value="1"/>
</dbReference>
<keyword evidence="4 7" id="KW-0812">Transmembrane</keyword>
<dbReference type="GO" id="GO:0005886">
    <property type="term" value="C:plasma membrane"/>
    <property type="evidence" value="ECO:0007669"/>
    <property type="project" value="UniProtKB-SubCell"/>
</dbReference>